<keyword evidence="11" id="KW-0464">Manganese</keyword>
<feature type="domain" description="HTH dtxR-type" evidence="14">
    <location>
        <begin position="1"/>
        <end position="67"/>
    </location>
</feature>
<keyword evidence="16" id="KW-1185">Reference proteome</keyword>
<evidence type="ECO:0000256" key="9">
    <source>
        <dbReference type="ARBA" id="ARBA00023159"/>
    </source>
</evidence>
<keyword evidence="5" id="KW-0963">Cytoplasm</keyword>
<evidence type="ECO:0000259" key="14">
    <source>
        <dbReference type="PROSITE" id="PS50944"/>
    </source>
</evidence>
<name>A0A9X2JIN5_9BACT</name>
<gene>
    <name evidence="15" type="ORF">NG895_18440</name>
</gene>
<keyword evidence="6" id="KW-0678">Repressor</keyword>
<organism evidence="15 16">
    <name type="scientific">Aeoliella straminimaris</name>
    <dbReference type="NCBI Taxonomy" id="2954799"/>
    <lineage>
        <taxon>Bacteria</taxon>
        <taxon>Pseudomonadati</taxon>
        <taxon>Planctomycetota</taxon>
        <taxon>Planctomycetia</taxon>
        <taxon>Pirellulales</taxon>
        <taxon>Lacipirellulaceae</taxon>
        <taxon>Aeoliella</taxon>
    </lineage>
</organism>
<dbReference type="PROSITE" id="PS50944">
    <property type="entry name" value="HTH_DTXR"/>
    <property type="match status" value="1"/>
</dbReference>
<dbReference type="GO" id="GO:0003700">
    <property type="term" value="F:DNA-binding transcription factor activity"/>
    <property type="evidence" value="ECO:0007669"/>
    <property type="project" value="InterPro"/>
</dbReference>
<comment type="function">
    <text evidence="12">In the presence of manganese, represses expression of mntH and mntS. Up-regulates expression of mntP.</text>
</comment>
<evidence type="ECO:0000256" key="2">
    <source>
        <dbReference type="ARBA" id="ARBA00007871"/>
    </source>
</evidence>
<dbReference type="SUPFAM" id="SSF46785">
    <property type="entry name" value="Winged helix' DNA-binding domain"/>
    <property type="match status" value="1"/>
</dbReference>
<evidence type="ECO:0000313" key="15">
    <source>
        <dbReference type="EMBL" id="MCO6045883.1"/>
    </source>
</evidence>
<comment type="caution">
    <text evidence="15">The sequence shown here is derived from an EMBL/GenBank/DDBJ whole genome shotgun (WGS) entry which is preliminary data.</text>
</comment>
<dbReference type="PANTHER" id="PTHR33238:SF11">
    <property type="entry name" value="TRANSCRIPTIONAL REGULATOR MNTR"/>
    <property type="match status" value="1"/>
</dbReference>
<comment type="subunit">
    <text evidence="3">Homodimer.</text>
</comment>
<dbReference type="InterPro" id="IPR007167">
    <property type="entry name" value="Fe-transptr_FeoA-like"/>
</dbReference>
<dbReference type="Pfam" id="PF01325">
    <property type="entry name" value="Fe_dep_repress"/>
    <property type="match status" value="1"/>
</dbReference>
<dbReference type="InterPro" id="IPR036390">
    <property type="entry name" value="WH_DNA-bd_sf"/>
</dbReference>
<accession>A0A9X2JIN5</accession>
<dbReference type="Pfam" id="PF02742">
    <property type="entry name" value="Fe_dep_repr_C"/>
    <property type="match status" value="1"/>
</dbReference>
<dbReference type="InterPro" id="IPR050536">
    <property type="entry name" value="DtxR_MntR_Metal-Reg"/>
</dbReference>
<evidence type="ECO:0000256" key="3">
    <source>
        <dbReference type="ARBA" id="ARBA00011738"/>
    </source>
</evidence>
<dbReference type="SUPFAM" id="SSF47979">
    <property type="entry name" value="Iron-dependent repressor protein, dimerization domain"/>
    <property type="match status" value="1"/>
</dbReference>
<keyword evidence="10" id="KW-0804">Transcription</keyword>
<reference evidence="15" key="1">
    <citation type="submission" date="2022-06" db="EMBL/GenBank/DDBJ databases">
        <title>Aeoliella straminimaris, a novel planctomycete from sediments.</title>
        <authorList>
            <person name="Vitorino I.R."/>
            <person name="Lage O.M."/>
        </authorList>
    </citation>
    <scope>NUCLEOTIDE SEQUENCE</scope>
    <source>
        <strain evidence="15">ICT_H6.2</strain>
    </source>
</reference>
<dbReference type="Gene3D" id="1.10.10.10">
    <property type="entry name" value="Winged helix-like DNA-binding domain superfamily/Winged helix DNA-binding domain"/>
    <property type="match status" value="1"/>
</dbReference>
<protein>
    <recommendedName>
        <fullName evidence="4">Transcriptional regulator MntR</fullName>
    </recommendedName>
    <alternativeName>
        <fullName evidence="13">Manganese transport regulator</fullName>
    </alternativeName>
</protein>
<evidence type="ECO:0000256" key="8">
    <source>
        <dbReference type="ARBA" id="ARBA00023125"/>
    </source>
</evidence>
<dbReference type="FunFam" id="1.10.60.10:FF:000004">
    <property type="entry name" value="DtxR family transcriptional regulator"/>
    <property type="match status" value="1"/>
</dbReference>
<keyword evidence="8" id="KW-0238">DNA-binding</keyword>
<evidence type="ECO:0000256" key="4">
    <source>
        <dbReference type="ARBA" id="ARBA00022386"/>
    </source>
</evidence>
<dbReference type="InterPro" id="IPR022687">
    <property type="entry name" value="HTH_DTXR"/>
</dbReference>
<dbReference type="GO" id="GO:0046983">
    <property type="term" value="F:protein dimerization activity"/>
    <property type="evidence" value="ECO:0007669"/>
    <property type="project" value="InterPro"/>
</dbReference>
<evidence type="ECO:0000256" key="6">
    <source>
        <dbReference type="ARBA" id="ARBA00022491"/>
    </source>
</evidence>
<dbReference type="InterPro" id="IPR022689">
    <property type="entry name" value="Iron_dep_repressor"/>
</dbReference>
<evidence type="ECO:0000313" key="16">
    <source>
        <dbReference type="Proteomes" id="UP001155241"/>
    </source>
</evidence>
<dbReference type="GO" id="GO:0005737">
    <property type="term" value="C:cytoplasm"/>
    <property type="evidence" value="ECO:0007669"/>
    <property type="project" value="UniProtKB-SubCell"/>
</dbReference>
<dbReference type="Gene3D" id="1.10.60.10">
    <property type="entry name" value="Iron dependent repressor, metal binding and dimerisation domain"/>
    <property type="match status" value="1"/>
</dbReference>
<dbReference type="InterPro" id="IPR036421">
    <property type="entry name" value="Fe_dep_repressor_sf"/>
</dbReference>
<dbReference type="GO" id="GO:0003677">
    <property type="term" value="F:DNA binding"/>
    <property type="evidence" value="ECO:0007669"/>
    <property type="project" value="UniProtKB-KW"/>
</dbReference>
<dbReference type="Pfam" id="PF04023">
    <property type="entry name" value="FeoA"/>
    <property type="match status" value="1"/>
</dbReference>
<dbReference type="GO" id="GO:0046914">
    <property type="term" value="F:transition metal ion binding"/>
    <property type="evidence" value="ECO:0007669"/>
    <property type="project" value="InterPro"/>
</dbReference>
<dbReference type="SMART" id="SM00899">
    <property type="entry name" value="FeoA"/>
    <property type="match status" value="1"/>
</dbReference>
<dbReference type="Proteomes" id="UP001155241">
    <property type="component" value="Unassembled WGS sequence"/>
</dbReference>
<evidence type="ECO:0000256" key="13">
    <source>
        <dbReference type="ARBA" id="ARBA00032593"/>
    </source>
</evidence>
<dbReference type="SMART" id="SM00529">
    <property type="entry name" value="HTH_DTXR"/>
    <property type="match status" value="1"/>
</dbReference>
<evidence type="ECO:0000256" key="12">
    <source>
        <dbReference type="ARBA" id="ARBA00025185"/>
    </source>
</evidence>
<evidence type="ECO:0000256" key="7">
    <source>
        <dbReference type="ARBA" id="ARBA00023015"/>
    </source>
</evidence>
<dbReference type="InterPro" id="IPR036388">
    <property type="entry name" value="WH-like_DNA-bd_sf"/>
</dbReference>
<comment type="subcellular location">
    <subcellularLocation>
        <location evidence="1">Cytoplasm</location>
    </subcellularLocation>
</comment>
<evidence type="ECO:0000256" key="5">
    <source>
        <dbReference type="ARBA" id="ARBA00022490"/>
    </source>
</evidence>
<evidence type="ECO:0000256" key="10">
    <source>
        <dbReference type="ARBA" id="ARBA00023163"/>
    </source>
</evidence>
<keyword evidence="9" id="KW-0010">Activator</keyword>
<sequence>MSSLTLTVENYLKAIFQLSDGQQGTIVSTGQIADALGVSPGTVTSMLKTLADGSLATYKPYEGVELTPAGRAIALRVIRRHRLIELFLVDTLKLSWDEVHDEAENMEHAVSDWLVDRIDQHLGHPKVDPHGDPIPTADGAIPQADTVPLVELSEGQRFRVIRVLDQSPEILRTLSESGITLGVAGIVAKAHADGGRVIDLAGVEHHIDQSVAVNIGVDLLE</sequence>
<comment type="similarity">
    <text evidence="2">Belongs to the DtxR/MntR family.</text>
</comment>
<dbReference type="PANTHER" id="PTHR33238">
    <property type="entry name" value="IRON (METAL) DEPENDENT REPRESSOR, DTXR FAMILY"/>
    <property type="match status" value="1"/>
</dbReference>
<dbReference type="AlphaFoldDB" id="A0A9X2JIN5"/>
<dbReference type="RefSeq" id="WP_252853999.1">
    <property type="nucleotide sequence ID" value="NZ_JAMXLR010000062.1"/>
</dbReference>
<evidence type="ECO:0000256" key="1">
    <source>
        <dbReference type="ARBA" id="ARBA00004496"/>
    </source>
</evidence>
<keyword evidence="7" id="KW-0805">Transcription regulation</keyword>
<dbReference type="InterPro" id="IPR001367">
    <property type="entry name" value="Fe_dep_repressor"/>
</dbReference>
<proteinExistence type="inferred from homology"/>
<evidence type="ECO:0000256" key="11">
    <source>
        <dbReference type="ARBA" id="ARBA00023211"/>
    </source>
</evidence>
<dbReference type="EMBL" id="JAMXLR010000062">
    <property type="protein sequence ID" value="MCO6045883.1"/>
    <property type="molecule type" value="Genomic_DNA"/>
</dbReference>